<feature type="transmembrane region" description="Helical" evidence="1">
    <location>
        <begin position="50"/>
        <end position="72"/>
    </location>
</feature>
<dbReference type="AlphaFoldDB" id="A0AAD7HUN6"/>
<feature type="transmembrane region" description="Helical" evidence="1">
    <location>
        <begin position="265"/>
        <end position="284"/>
    </location>
</feature>
<gene>
    <name evidence="2" type="ORF">DFH07DRAFT_782167</name>
</gene>
<feature type="transmembrane region" description="Helical" evidence="1">
    <location>
        <begin position="330"/>
        <end position="350"/>
    </location>
</feature>
<reference evidence="2" key="1">
    <citation type="submission" date="2023-03" db="EMBL/GenBank/DDBJ databases">
        <title>Massive genome expansion in bonnet fungi (Mycena s.s.) driven by repeated elements and novel gene families across ecological guilds.</title>
        <authorList>
            <consortium name="Lawrence Berkeley National Laboratory"/>
            <person name="Harder C.B."/>
            <person name="Miyauchi S."/>
            <person name="Viragh M."/>
            <person name="Kuo A."/>
            <person name="Thoen E."/>
            <person name="Andreopoulos B."/>
            <person name="Lu D."/>
            <person name="Skrede I."/>
            <person name="Drula E."/>
            <person name="Henrissat B."/>
            <person name="Morin E."/>
            <person name="Kohler A."/>
            <person name="Barry K."/>
            <person name="LaButti K."/>
            <person name="Morin E."/>
            <person name="Salamov A."/>
            <person name="Lipzen A."/>
            <person name="Mereny Z."/>
            <person name="Hegedus B."/>
            <person name="Baldrian P."/>
            <person name="Stursova M."/>
            <person name="Weitz H."/>
            <person name="Taylor A."/>
            <person name="Grigoriev I.V."/>
            <person name="Nagy L.G."/>
            <person name="Martin F."/>
            <person name="Kauserud H."/>
        </authorList>
    </citation>
    <scope>NUCLEOTIDE SEQUENCE</scope>
    <source>
        <strain evidence="2">CBHHK188m</strain>
    </source>
</reference>
<proteinExistence type="predicted"/>
<dbReference type="Gene3D" id="1.20.1250.20">
    <property type="entry name" value="MFS general substrate transporter like domains"/>
    <property type="match status" value="1"/>
</dbReference>
<dbReference type="Proteomes" id="UP001215280">
    <property type="component" value="Unassembled WGS sequence"/>
</dbReference>
<evidence type="ECO:0000313" key="3">
    <source>
        <dbReference type="Proteomes" id="UP001215280"/>
    </source>
</evidence>
<dbReference type="InterPro" id="IPR050327">
    <property type="entry name" value="Proton-linked_MCT"/>
</dbReference>
<dbReference type="SUPFAM" id="SSF103473">
    <property type="entry name" value="MFS general substrate transporter"/>
    <property type="match status" value="1"/>
</dbReference>
<feature type="transmembrane region" description="Helical" evidence="1">
    <location>
        <begin position="84"/>
        <end position="102"/>
    </location>
</feature>
<dbReference type="InterPro" id="IPR036259">
    <property type="entry name" value="MFS_trans_sf"/>
</dbReference>
<dbReference type="PANTHER" id="PTHR11360:SF281">
    <property type="entry name" value="ASPYRIDONES EFFLUX PROTEIN APDF-RELATED"/>
    <property type="match status" value="1"/>
</dbReference>
<dbReference type="PANTHER" id="PTHR11360">
    <property type="entry name" value="MONOCARBOXYLATE TRANSPORTER"/>
    <property type="match status" value="1"/>
</dbReference>
<protein>
    <recommendedName>
        <fullName evidence="4">MFS general substrate transporter</fullName>
    </recommendedName>
</protein>
<comment type="caution">
    <text evidence="2">The sequence shown here is derived from an EMBL/GenBank/DDBJ whole genome shotgun (WGS) entry which is preliminary data.</text>
</comment>
<organism evidence="2 3">
    <name type="scientific">Mycena maculata</name>
    <dbReference type="NCBI Taxonomy" id="230809"/>
    <lineage>
        <taxon>Eukaryota</taxon>
        <taxon>Fungi</taxon>
        <taxon>Dikarya</taxon>
        <taxon>Basidiomycota</taxon>
        <taxon>Agaricomycotina</taxon>
        <taxon>Agaricomycetes</taxon>
        <taxon>Agaricomycetidae</taxon>
        <taxon>Agaricales</taxon>
        <taxon>Marasmiineae</taxon>
        <taxon>Mycenaceae</taxon>
        <taxon>Mycena</taxon>
    </lineage>
</organism>
<keyword evidence="1" id="KW-0812">Transmembrane</keyword>
<dbReference type="EMBL" id="JARJLG010000204">
    <property type="protein sequence ID" value="KAJ7728580.1"/>
    <property type="molecule type" value="Genomic_DNA"/>
</dbReference>
<accession>A0AAD7HUN6</accession>
<keyword evidence="1" id="KW-0472">Membrane</keyword>
<feature type="transmembrane region" description="Helical" evidence="1">
    <location>
        <begin position="173"/>
        <end position="197"/>
    </location>
</feature>
<keyword evidence="1" id="KW-1133">Transmembrane helix</keyword>
<feature type="transmembrane region" description="Helical" evidence="1">
    <location>
        <begin position="209"/>
        <end position="227"/>
    </location>
</feature>
<evidence type="ECO:0008006" key="4">
    <source>
        <dbReference type="Google" id="ProtNLM"/>
    </source>
</evidence>
<name>A0AAD7HUN6_9AGAR</name>
<feature type="transmembrane region" description="Helical" evidence="1">
    <location>
        <begin position="296"/>
        <end position="318"/>
    </location>
</feature>
<sequence>MPSEALPIDSPTLTINEENSLQFDAELGQPLKSPTDAQPPDGGLDAWPTVFGASLVAFATFGVDFASAVNGYGAFNDYYANAYLSNYSVTLISMIGAIQIFLLYLSSEPHSGKLAFAIGFPVGTASLGGIIYPVMLNKLPQRIGFAITAPRPRIEPLPPLAQLLAFRAFRDPAYTCLCLAGWFTVLATWNPFFYVGLYGAAASGGASTALTPYYLAIMSATAILARIGSEFVADRVGRFNVICGSTTLSAILILALWHTSAAQPNLIACSALYGFSSGPFFALISISPLGEVGARVGMLFAFMSTAALAGTPIGGIFIRAATLPNFRHLILFSGIMALVGSGFAFAARFIRSRTLVKAIRAPITRGTGVLVPRVSLRLSMNGLKFPRVQIHCRCRKWTEYRERKWQLRGKISDQNSRPKTQDRREISRKVGNLCIILCIKMHESNFAAVAWFICWEVPASSMITAP</sequence>
<evidence type="ECO:0000256" key="1">
    <source>
        <dbReference type="SAM" id="Phobius"/>
    </source>
</evidence>
<evidence type="ECO:0000313" key="2">
    <source>
        <dbReference type="EMBL" id="KAJ7728580.1"/>
    </source>
</evidence>
<keyword evidence="3" id="KW-1185">Reference proteome</keyword>
<feature type="transmembrane region" description="Helical" evidence="1">
    <location>
        <begin position="239"/>
        <end position="259"/>
    </location>
</feature>
<feature type="transmembrane region" description="Helical" evidence="1">
    <location>
        <begin position="114"/>
        <end position="135"/>
    </location>
</feature>